<name>A0A1W6BWS3_9BACT</name>
<evidence type="ECO:0000313" key="2">
    <source>
        <dbReference type="Proteomes" id="UP000192902"/>
    </source>
</evidence>
<dbReference type="SUPFAM" id="SSF50978">
    <property type="entry name" value="WD40 repeat-like"/>
    <property type="match status" value="1"/>
</dbReference>
<protein>
    <submittedName>
        <fullName evidence="1">Nitrate reductase accessory protein</fullName>
    </submittedName>
</protein>
<reference evidence="1 2" key="1">
    <citation type="submission" date="2017-04" db="EMBL/GenBank/DDBJ databases">
        <title>Complete genome sequence of the Campylobacter cuniculorum type strain LMG24588.</title>
        <authorList>
            <person name="Miller W.G."/>
            <person name="Yee E."/>
            <person name="Revez J."/>
            <person name="Bono J.L."/>
            <person name="Rossi M."/>
        </authorList>
    </citation>
    <scope>NUCLEOTIDE SEQUENCE [LARGE SCALE GENOMIC DNA]</scope>
    <source>
        <strain evidence="1 2">LMG 24588</strain>
    </source>
</reference>
<sequence length="310" mass="35582">MRILFLIFFLAFNLYAYESLELNASVTTLKQDANILYIGTNDGQISSIDLNLGIDKQNLKNVAKFEKIKNSYNEFLPQIYSIDVYKNSFLIISEADFGAKNLSTLKDGVLNTKKFEFDGLKKAYFIDENTYLFVFSGATITLVDSNLKVLKSFKFNHSLLNSSNINLARNTLEVDFESGEIKLFDIKKWEVIANFDAVHKDNIYQVDYKNNTLVSCAIDGKLGVIRNNQQSFMQKDFFIYACALSPNGELIAYSDYNQNTIEIVKSSNFEKVASFENIDDEFVVRNILFVDDYKFSISGYNNKIFFWSIK</sequence>
<organism evidence="1 2">
    <name type="scientific">Campylobacter cuniculorum DSM 23162 = LMG 24588</name>
    <dbReference type="NCBI Taxonomy" id="1121267"/>
    <lineage>
        <taxon>Bacteria</taxon>
        <taxon>Pseudomonadati</taxon>
        <taxon>Campylobacterota</taxon>
        <taxon>Epsilonproteobacteria</taxon>
        <taxon>Campylobacterales</taxon>
        <taxon>Campylobacteraceae</taxon>
        <taxon>Campylobacter</taxon>
    </lineage>
</organism>
<gene>
    <name evidence="1" type="primary">napL</name>
    <name evidence="1" type="ORF">CCUN_0956</name>
</gene>
<dbReference type="KEGG" id="ccun:CCUN_0956"/>
<dbReference type="InterPro" id="IPR015943">
    <property type="entry name" value="WD40/YVTN_repeat-like_dom_sf"/>
</dbReference>
<dbReference type="InterPro" id="IPR036322">
    <property type="entry name" value="WD40_repeat_dom_sf"/>
</dbReference>
<dbReference type="OrthoDB" id="11703at2"/>
<proteinExistence type="predicted"/>
<dbReference type="AlphaFoldDB" id="A0A1W6BWS3"/>
<dbReference type="eggNOG" id="COG3391">
    <property type="taxonomic scope" value="Bacteria"/>
</dbReference>
<evidence type="ECO:0000313" key="1">
    <source>
        <dbReference type="EMBL" id="ARJ56563.1"/>
    </source>
</evidence>
<dbReference type="Proteomes" id="UP000192902">
    <property type="component" value="Chromosome"/>
</dbReference>
<dbReference type="Gene3D" id="2.130.10.10">
    <property type="entry name" value="YVTN repeat-like/Quinoprotein amine dehydrogenase"/>
    <property type="match status" value="1"/>
</dbReference>
<dbReference type="STRING" id="1121267.CCUN_0956"/>
<accession>A0A1W6BWS3</accession>
<dbReference type="RefSeq" id="WP_035176001.1">
    <property type="nucleotide sequence ID" value="NZ_CP020867.1"/>
</dbReference>
<dbReference type="EMBL" id="CP020867">
    <property type="protein sequence ID" value="ARJ56563.1"/>
    <property type="molecule type" value="Genomic_DNA"/>
</dbReference>